<reference evidence="3" key="1">
    <citation type="submission" date="2021-01" db="EMBL/GenBank/DDBJ databases">
        <authorList>
            <person name="Corre E."/>
            <person name="Pelletier E."/>
            <person name="Niang G."/>
            <person name="Scheremetjew M."/>
            <person name="Finn R."/>
            <person name="Kale V."/>
            <person name="Holt S."/>
            <person name="Cochrane G."/>
            <person name="Meng A."/>
            <person name="Brown T."/>
            <person name="Cohen L."/>
        </authorList>
    </citation>
    <scope>NUCLEOTIDE SEQUENCE</scope>
    <source>
        <strain evidence="3">10249 10 AB</strain>
    </source>
</reference>
<organism evidence="3">
    <name type="scientific">Pseudo-nitzschia australis</name>
    <dbReference type="NCBI Taxonomy" id="44445"/>
    <lineage>
        <taxon>Eukaryota</taxon>
        <taxon>Sar</taxon>
        <taxon>Stramenopiles</taxon>
        <taxon>Ochrophyta</taxon>
        <taxon>Bacillariophyta</taxon>
        <taxon>Bacillariophyceae</taxon>
        <taxon>Bacillariophycidae</taxon>
        <taxon>Bacillariales</taxon>
        <taxon>Bacillariaceae</taxon>
        <taxon>Pseudo-nitzschia</taxon>
    </lineage>
</organism>
<feature type="coiled-coil region" evidence="1">
    <location>
        <begin position="320"/>
        <end position="354"/>
    </location>
</feature>
<feature type="compositionally biased region" description="Polar residues" evidence="2">
    <location>
        <begin position="91"/>
        <end position="117"/>
    </location>
</feature>
<evidence type="ECO:0000313" key="3">
    <source>
        <dbReference type="EMBL" id="CAE0722327.1"/>
    </source>
</evidence>
<accession>A0A7S4AP45</accession>
<evidence type="ECO:0000256" key="1">
    <source>
        <dbReference type="SAM" id="Coils"/>
    </source>
</evidence>
<feature type="compositionally biased region" description="Basic and acidic residues" evidence="2">
    <location>
        <begin position="831"/>
        <end position="845"/>
    </location>
</feature>
<proteinExistence type="predicted"/>
<sequence length="974" mass="111457">MKILSLKIPSFSKREQRTVLKDKSRESSIRNARSIPTESLEEKPSDDTSLFTGLGNDLNKIENDKIPPPPPPLPLTEIRKPKGILRRHSPISLTNPDQSSSDHFSNTESPLSRTQSSKMKDMQRVVDSKSTPGNSTISTSSSCKLKTNSNREISTAISDDSVESELMKAIDDVADLFPDGDTNTLMTWGSANDMQRPIGTVKLLSAVRYLRDETAPEQKHGDVQVINGGRSSDSDNDSGIIGILDNFERKKNTTNIKIISGEDDETEVLADFNKDLMPHSVQVQSKDPTLINLNNDLIPRSVQVQSKESKSENFFTPRKARKLQSVLQRAREEVEILKYNNEQYKSQIEHMQEKHKSELTLAEDRGTKQLSELISTFKLAEDRAKHQLSELKSMYQNEIDTAIKEKDAAVLEADNVAAKYTETEEKLMEIMQNKVDNLKAAQALEISERIEEERQAAVINKEKEIFERLEAFKKSSEIEVEKIKKKCDERVEIEVDKASEENRVRLKQDDLISELTTQIDDLRNERDSTTEILKSVKRKFEEEHPEEMFQWEILMSFSDNPEEHSKSSDFEIGEALQEIFGMFNYLRENAEKNAAVANELFQNESKKGPTLRHRAEIEQLKKENERKNEIVQKLEEDFKALSRENKLLEEKYKTASESHKLNQSKKGHTLRHRAEIEQLKKEKERKNELIKKLQEDFKALSHENKLLEERYKNVMVTGQRESANQKVRKEGGQLSTGSVGHSMIDQENDPKLQTPQRIETDNLLDSELRYALSIPTSKTRNTAKPLRFFKAGEKKDSKLQTPKFTEKDTRVDRKLQKSLSTSSLYSLTSKDPSETGKTCEDRFDSQRASSNIPPSPQRNESPSTRKARYFQLCHSKFPPRYLSRNSPSHHALALSNNSPNVGNQIRGAEDQGVVVVNMSNSDSFTKNYIRKKDTTLSNAQNESKQKKKEQGIGIERRKRKFGRKNSIRLQQIIF</sequence>
<feature type="coiled-coil region" evidence="1">
    <location>
        <begin position="413"/>
        <end position="441"/>
    </location>
</feature>
<feature type="compositionally biased region" description="Basic and acidic residues" evidence="2">
    <location>
        <begin position="118"/>
        <end position="127"/>
    </location>
</feature>
<feature type="region of interest" description="Disordered" evidence="2">
    <location>
        <begin position="783"/>
        <end position="865"/>
    </location>
</feature>
<feature type="coiled-coil region" evidence="1">
    <location>
        <begin position="587"/>
        <end position="710"/>
    </location>
</feature>
<name>A0A7S4AP45_9STRA</name>
<feature type="compositionally biased region" description="Polar residues" evidence="2">
    <location>
        <begin position="846"/>
        <end position="864"/>
    </location>
</feature>
<keyword evidence="1" id="KW-0175">Coiled coil</keyword>
<feature type="region of interest" description="Disordered" evidence="2">
    <location>
        <begin position="935"/>
        <end position="959"/>
    </location>
</feature>
<evidence type="ECO:0000256" key="2">
    <source>
        <dbReference type="SAM" id="MobiDB-lite"/>
    </source>
</evidence>
<protein>
    <submittedName>
        <fullName evidence="3">Uncharacterized protein</fullName>
    </submittedName>
</protein>
<feature type="compositionally biased region" description="Polar residues" evidence="2">
    <location>
        <begin position="128"/>
        <end position="143"/>
    </location>
</feature>
<feature type="compositionally biased region" description="Basic and acidic residues" evidence="2">
    <location>
        <begin position="14"/>
        <end position="28"/>
    </location>
</feature>
<feature type="region of interest" description="Disordered" evidence="2">
    <location>
        <begin position="14"/>
        <end position="143"/>
    </location>
</feature>
<feature type="compositionally biased region" description="Low complexity" evidence="2">
    <location>
        <begin position="818"/>
        <end position="829"/>
    </location>
</feature>
<feature type="coiled-coil region" evidence="1">
    <location>
        <begin position="505"/>
        <end position="539"/>
    </location>
</feature>
<gene>
    <name evidence="3" type="ORF">PAUS00366_LOCUS15082</name>
</gene>
<feature type="compositionally biased region" description="Basic and acidic residues" evidence="2">
    <location>
        <begin position="790"/>
        <end position="815"/>
    </location>
</feature>
<dbReference type="AlphaFoldDB" id="A0A7S4AP45"/>
<dbReference type="EMBL" id="HBIX01021481">
    <property type="protein sequence ID" value="CAE0722327.1"/>
    <property type="molecule type" value="Transcribed_RNA"/>
</dbReference>
<feature type="region of interest" description="Disordered" evidence="2">
    <location>
        <begin position="720"/>
        <end position="754"/>
    </location>
</feature>